<reference evidence="4" key="1">
    <citation type="submission" date="2020-03" db="EMBL/GenBank/DDBJ databases">
        <title>A high-quality chromosome-level genome assembly of a woody plant with both climbing and erect habits, Rhamnella rubrinervis.</title>
        <authorList>
            <person name="Lu Z."/>
            <person name="Yang Y."/>
            <person name="Zhu X."/>
            <person name="Sun Y."/>
        </authorList>
    </citation>
    <scope>NUCLEOTIDE SEQUENCE</scope>
    <source>
        <strain evidence="4">BYM</strain>
        <tissue evidence="4">Leaf</tissue>
    </source>
</reference>
<feature type="coiled-coil region" evidence="1">
    <location>
        <begin position="486"/>
        <end position="520"/>
    </location>
</feature>
<evidence type="ECO:0000256" key="3">
    <source>
        <dbReference type="SAM" id="Phobius"/>
    </source>
</evidence>
<organism evidence="4 5">
    <name type="scientific">Rhamnella rubrinervis</name>
    <dbReference type="NCBI Taxonomy" id="2594499"/>
    <lineage>
        <taxon>Eukaryota</taxon>
        <taxon>Viridiplantae</taxon>
        <taxon>Streptophyta</taxon>
        <taxon>Embryophyta</taxon>
        <taxon>Tracheophyta</taxon>
        <taxon>Spermatophyta</taxon>
        <taxon>Magnoliopsida</taxon>
        <taxon>eudicotyledons</taxon>
        <taxon>Gunneridae</taxon>
        <taxon>Pentapetalae</taxon>
        <taxon>rosids</taxon>
        <taxon>fabids</taxon>
        <taxon>Rosales</taxon>
        <taxon>Rhamnaceae</taxon>
        <taxon>rhamnoid group</taxon>
        <taxon>Rhamneae</taxon>
        <taxon>Rhamnella</taxon>
    </lineage>
</organism>
<feature type="compositionally biased region" description="Low complexity" evidence="2">
    <location>
        <begin position="585"/>
        <end position="598"/>
    </location>
</feature>
<dbReference type="OrthoDB" id="1187224at2759"/>
<protein>
    <recommendedName>
        <fullName evidence="6">Protein GAMETE EXPRESSED 3</fullName>
    </recommendedName>
</protein>
<keyword evidence="3" id="KW-0812">Transmembrane</keyword>
<dbReference type="Proteomes" id="UP000796880">
    <property type="component" value="Unassembled WGS sequence"/>
</dbReference>
<keyword evidence="3" id="KW-0472">Membrane</keyword>
<evidence type="ECO:0000313" key="4">
    <source>
        <dbReference type="EMBL" id="KAF3443924.1"/>
    </source>
</evidence>
<evidence type="ECO:0000313" key="5">
    <source>
        <dbReference type="Proteomes" id="UP000796880"/>
    </source>
</evidence>
<dbReference type="GO" id="GO:0010183">
    <property type="term" value="P:pollen tube guidance"/>
    <property type="evidence" value="ECO:0007669"/>
    <property type="project" value="TreeGrafter"/>
</dbReference>
<evidence type="ECO:0008006" key="6">
    <source>
        <dbReference type="Google" id="ProtNLM"/>
    </source>
</evidence>
<dbReference type="AlphaFoldDB" id="A0A8K0H1F5"/>
<dbReference type="Gene3D" id="2.130.10.10">
    <property type="entry name" value="YVTN repeat-like/Quinoprotein amine dehydrogenase"/>
    <property type="match status" value="1"/>
</dbReference>
<feature type="compositionally biased region" description="Acidic residues" evidence="2">
    <location>
        <begin position="616"/>
        <end position="628"/>
    </location>
</feature>
<dbReference type="InterPro" id="IPR015943">
    <property type="entry name" value="WD40/YVTN_repeat-like_dom_sf"/>
</dbReference>
<dbReference type="EMBL" id="VOIH02000006">
    <property type="protein sequence ID" value="KAF3443924.1"/>
    <property type="molecule type" value="Genomic_DNA"/>
</dbReference>
<keyword evidence="3" id="KW-1133">Transmembrane helix</keyword>
<dbReference type="InterPro" id="IPR011047">
    <property type="entry name" value="Quinoprotein_ADH-like_sf"/>
</dbReference>
<comment type="caution">
    <text evidence="4">The sequence shown here is derived from an EMBL/GenBank/DDBJ whole genome shotgun (WGS) entry which is preliminary data.</text>
</comment>
<feature type="region of interest" description="Disordered" evidence="2">
    <location>
        <begin position="666"/>
        <end position="695"/>
    </location>
</feature>
<feature type="region of interest" description="Disordered" evidence="2">
    <location>
        <begin position="1"/>
        <end position="21"/>
    </location>
</feature>
<dbReference type="GO" id="GO:0005886">
    <property type="term" value="C:plasma membrane"/>
    <property type="evidence" value="ECO:0007669"/>
    <property type="project" value="TreeGrafter"/>
</dbReference>
<dbReference type="GO" id="GO:0009793">
    <property type="term" value="P:embryo development ending in seed dormancy"/>
    <property type="evidence" value="ECO:0007669"/>
    <property type="project" value="TreeGrafter"/>
</dbReference>
<dbReference type="InterPro" id="IPR045301">
    <property type="entry name" value="GEX3-like"/>
</dbReference>
<sequence>MVSLASMHPQPTGHQFQKYPTDLPSLSADQERFSKFDRRLSKPVIGYDGKIYACSDKDLFAFQSNASIFWTIHLNYTCNADRAPISGGNEKIYVVAENRILKINLLNIGNSQPAAEVFLGLQPGKEGNGEIIGLSASTLVSSIFINIKGRGLFAYTTLGKLLWSAGPVIDQFGYRQGCRKNATDCYFTSVPVIDQCEASIYISNTEGELYSLSLRSPRFKWIQDLSSFDKVFTITPGNNGRLYVVVPVKALLLALDVSSGNVLWQGSIGPLATADSAPVVDCNGWISIGSLDGFLYSFSPDGVLKKFSKTIASDSAVQVSPLLDCSGFAVYISQTEMKDKISHTIDEYNYVSAMKPKSAVFTLFVPATGSIYWSERYPGEVSSPLFKGDLQHFILDERILLTFFTASKIGNPLACRSTGQKLMSSCSQAKPKHLNIYTGNERTVLLFLLFESAILIVLAGLVRFCCIFWRKKKLQGQDLGSFLEKRRSLQLKKKSFDKTITELEKKAAEEAADSEALEKLGDLVQERKGIERKLSTTYSLGRDRTSSVSKSLLPLHGGKARSYSFQGAKKESVTIFHTLRDTSVSRESSSDGESSWSFLEDELANKEKGKAKVEEETNEAESSSTDDDGGFRREFGRSSSEPAASSSWGTVIPLLGEQAWRDCELNDDEGEVESVKKNSSRSLSLKRRRAGSSTN</sequence>
<feature type="transmembrane region" description="Helical" evidence="3">
    <location>
        <begin position="444"/>
        <end position="469"/>
    </location>
</feature>
<keyword evidence="1" id="KW-0175">Coiled coil</keyword>
<feature type="compositionally biased region" description="Basic residues" evidence="2">
    <location>
        <begin position="684"/>
        <end position="695"/>
    </location>
</feature>
<name>A0A8K0H1F5_9ROSA</name>
<dbReference type="PANTHER" id="PTHR37253:SF1">
    <property type="entry name" value="PROTEIN GAMETE EXPRESSED 3"/>
    <property type="match status" value="1"/>
</dbReference>
<feature type="region of interest" description="Disordered" evidence="2">
    <location>
        <begin position="582"/>
        <end position="650"/>
    </location>
</feature>
<dbReference type="SUPFAM" id="SSF50998">
    <property type="entry name" value="Quinoprotein alcohol dehydrogenase-like"/>
    <property type="match status" value="1"/>
</dbReference>
<keyword evidence="5" id="KW-1185">Reference proteome</keyword>
<feature type="compositionally biased region" description="Low complexity" evidence="2">
    <location>
        <begin position="638"/>
        <end position="647"/>
    </location>
</feature>
<evidence type="ECO:0000256" key="1">
    <source>
        <dbReference type="SAM" id="Coils"/>
    </source>
</evidence>
<evidence type="ECO:0000256" key="2">
    <source>
        <dbReference type="SAM" id="MobiDB-lite"/>
    </source>
</evidence>
<accession>A0A8K0H1F5</accession>
<dbReference type="FunFam" id="2.130.10.10:FF:001929">
    <property type="entry name" value="Protein GAMETE EXPRESSED 3"/>
    <property type="match status" value="1"/>
</dbReference>
<proteinExistence type="predicted"/>
<feature type="compositionally biased region" description="Basic and acidic residues" evidence="2">
    <location>
        <begin position="603"/>
        <end position="615"/>
    </location>
</feature>
<dbReference type="PANTHER" id="PTHR37253">
    <property type="entry name" value="PROTEIN GAMETE EXPRESSED 3"/>
    <property type="match status" value="1"/>
</dbReference>
<gene>
    <name evidence="4" type="ORF">FNV43_RR13614</name>
</gene>